<evidence type="ECO:0008006" key="7">
    <source>
        <dbReference type="Google" id="ProtNLM"/>
    </source>
</evidence>
<keyword evidence="2" id="KW-0812">Transmembrane</keyword>
<name>A0A5B3G9N0_9BACT</name>
<protein>
    <recommendedName>
        <fullName evidence="7">SPOR domain-containing protein</fullName>
    </recommendedName>
</protein>
<gene>
    <name evidence="4" type="ORF">F2Y07_10935</name>
    <name evidence="3" type="ORF">F2Y13_09010</name>
</gene>
<evidence type="ECO:0000313" key="5">
    <source>
        <dbReference type="Proteomes" id="UP000322658"/>
    </source>
</evidence>
<proteinExistence type="predicted"/>
<reference evidence="5 6" key="1">
    <citation type="journal article" date="2019" name="Nat. Med.">
        <title>A library of human gut bacterial isolates paired with longitudinal multiomics data enables mechanistic microbiome research.</title>
        <authorList>
            <person name="Poyet M."/>
            <person name="Groussin M."/>
            <person name="Gibbons S.M."/>
            <person name="Avila-Pacheco J."/>
            <person name="Jiang X."/>
            <person name="Kearney S.M."/>
            <person name="Perrotta A.R."/>
            <person name="Berdy B."/>
            <person name="Zhao S."/>
            <person name="Lieberman T.D."/>
            <person name="Swanson P.K."/>
            <person name="Smith M."/>
            <person name="Roesemann S."/>
            <person name="Alexander J.E."/>
            <person name="Rich S.A."/>
            <person name="Livny J."/>
            <person name="Vlamakis H."/>
            <person name="Clish C."/>
            <person name="Bullock K."/>
            <person name="Deik A."/>
            <person name="Scott J."/>
            <person name="Pierce K.A."/>
            <person name="Xavier R.J."/>
            <person name="Alm E.J."/>
        </authorList>
    </citation>
    <scope>NUCLEOTIDE SEQUENCE [LARGE SCALE GENOMIC DNA]</scope>
    <source>
        <strain evidence="4 5">BIOML-A1</strain>
        <strain evidence="3 6">BIOML-A2</strain>
    </source>
</reference>
<keyword evidence="2" id="KW-1133">Transmembrane helix</keyword>
<comment type="caution">
    <text evidence="3">The sequence shown here is derived from an EMBL/GenBank/DDBJ whole genome shotgun (WGS) entry which is preliminary data.</text>
</comment>
<dbReference type="EMBL" id="VVXK01000011">
    <property type="protein sequence ID" value="KAA2369912.1"/>
    <property type="molecule type" value="Genomic_DNA"/>
</dbReference>
<sequence length="323" mass="35099">MNANPMEEQIGRLVGNLLAGGGEIFLPGVGSLYTERQGARRLNRRTVLPPSRTVAFTSQQRGVSLVDEIARVMREAGGYENPEAEAQAVYDRWIARVHRVDLLTVEGVGELKFKNFIPDEAFDLRLNPQGREPVRVRVQRRFDWPLWVGIAAIGIAAVYGGREFLLLYPEAPEAAAVTEIPAASDSFGTVEAPDALVEAPPTERSVAGVSAAQAGGAASGASVPDAAPEPETAETHPAQEQDAPTALLSGRHYVVLGVFSTEENARRAVRETEARESALRCRIYRFGGKFMVSPFSSDDAGACAQFIRVQDGRFPDMWTYTAR</sequence>
<feature type="transmembrane region" description="Helical" evidence="2">
    <location>
        <begin position="144"/>
        <end position="161"/>
    </location>
</feature>
<accession>A0A5B3G9N0</accession>
<dbReference type="EMBL" id="VVXJ01000024">
    <property type="protein sequence ID" value="KAA2374515.1"/>
    <property type="molecule type" value="Genomic_DNA"/>
</dbReference>
<evidence type="ECO:0000256" key="1">
    <source>
        <dbReference type="SAM" id="MobiDB-lite"/>
    </source>
</evidence>
<evidence type="ECO:0000313" key="3">
    <source>
        <dbReference type="EMBL" id="KAA2369912.1"/>
    </source>
</evidence>
<dbReference type="AlphaFoldDB" id="A0A5B3G9N0"/>
<dbReference type="Proteomes" id="UP000322658">
    <property type="component" value="Unassembled WGS sequence"/>
</dbReference>
<feature type="compositionally biased region" description="Low complexity" evidence="1">
    <location>
        <begin position="217"/>
        <end position="226"/>
    </location>
</feature>
<dbReference type="Proteomes" id="UP000323567">
    <property type="component" value="Unassembled WGS sequence"/>
</dbReference>
<evidence type="ECO:0000256" key="2">
    <source>
        <dbReference type="SAM" id="Phobius"/>
    </source>
</evidence>
<organism evidence="3 6">
    <name type="scientific">Alistipes shahii</name>
    <dbReference type="NCBI Taxonomy" id="328814"/>
    <lineage>
        <taxon>Bacteria</taxon>
        <taxon>Pseudomonadati</taxon>
        <taxon>Bacteroidota</taxon>
        <taxon>Bacteroidia</taxon>
        <taxon>Bacteroidales</taxon>
        <taxon>Rikenellaceae</taxon>
        <taxon>Alistipes</taxon>
    </lineage>
</organism>
<evidence type="ECO:0000313" key="4">
    <source>
        <dbReference type="EMBL" id="KAA2374515.1"/>
    </source>
</evidence>
<dbReference type="RefSeq" id="WP_149886063.1">
    <property type="nucleotide sequence ID" value="NZ_CAUATG010000009.1"/>
</dbReference>
<evidence type="ECO:0000313" key="6">
    <source>
        <dbReference type="Proteomes" id="UP000323567"/>
    </source>
</evidence>
<feature type="region of interest" description="Disordered" evidence="1">
    <location>
        <begin position="217"/>
        <end position="242"/>
    </location>
</feature>
<keyword evidence="2" id="KW-0472">Membrane</keyword>